<dbReference type="Pfam" id="PF07963">
    <property type="entry name" value="N_methyl"/>
    <property type="match status" value="1"/>
</dbReference>
<evidence type="ECO:0000256" key="10">
    <source>
        <dbReference type="ARBA" id="ARBA00030775"/>
    </source>
</evidence>
<dbReference type="Proteomes" id="UP001501727">
    <property type="component" value="Unassembled WGS sequence"/>
</dbReference>
<evidence type="ECO:0000256" key="6">
    <source>
        <dbReference type="ARBA" id="ARBA00022692"/>
    </source>
</evidence>
<evidence type="ECO:0000256" key="1">
    <source>
        <dbReference type="ARBA" id="ARBA00004377"/>
    </source>
</evidence>
<evidence type="ECO:0000256" key="11">
    <source>
        <dbReference type="SAM" id="MobiDB-lite"/>
    </source>
</evidence>
<comment type="caution">
    <text evidence="14">The sequence shown here is derived from an EMBL/GenBank/DDBJ whole genome shotgun (WGS) entry which is preliminary data.</text>
</comment>
<dbReference type="Gene3D" id="3.55.40.10">
    <property type="entry name" value="minor pseudopilin epsh domain"/>
    <property type="match status" value="1"/>
</dbReference>
<dbReference type="InterPro" id="IPR012902">
    <property type="entry name" value="N_methyl_site"/>
</dbReference>
<keyword evidence="15" id="KW-1185">Reference proteome</keyword>
<keyword evidence="6 12" id="KW-0812">Transmembrane</keyword>
<evidence type="ECO:0000256" key="2">
    <source>
        <dbReference type="ARBA" id="ARBA00021549"/>
    </source>
</evidence>
<evidence type="ECO:0000256" key="8">
    <source>
        <dbReference type="ARBA" id="ARBA00023136"/>
    </source>
</evidence>
<organism evidence="14 15">
    <name type="scientific">Luteimonas lutimaris</name>
    <dbReference type="NCBI Taxonomy" id="698645"/>
    <lineage>
        <taxon>Bacteria</taxon>
        <taxon>Pseudomonadati</taxon>
        <taxon>Pseudomonadota</taxon>
        <taxon>Gammaproteobacteria</taxon>
        <taxon>Lysobacterales</taxon>
        <taxon>Lysobacteraceae</taxon>
        <taxon>Luteimonas</taxon>
    </lineage>
</organism>
<feature type="domain" description="General secretion pathway GspH" evidence="13">
    <location>
        <begin position="47"/>
        <end position="161"/>
    </location>
</feature>
<comment type="similarity">
    <text evidence="9">Belongs to the GSP H family.</text>
</comment>
<name>A0ABP7MR40_9GAMM</name>
<sequence>MNRKEAGFTLIELLITMAVLATLAAIALPSFSALLQRSSESATYHLLTTSLATARLRAVKDNAPVTVCPSADGSTCRSDGVWSDGWILYRDPDRDPQPPTADAVIQRLDDVGHALQLRSTPGRHRVRFLPSGWAYGSNLTIRLCRPGSGGFLGSVIVNNAGRPRTERQPAGSPCPFSVEAG</sequence>
<keyword evidence="4" id="KW-0488">Methylation</keyword>
<dbReference type="Pfam" id="PF12019">
    <property type="entry name" value="GspH"/>
    <property type="match status" value="1"/>
</dbReference>
<evidence type="ECO:0000313" key="15">
    <source>
        <dbReference type="Proteomes" id="UP001501727"/>
    </source>
</evidence>
<dbReference type="RefSeq" id="WP_344760120.1">
    <property type="nucleotide sequence ID" value="NZ_BAAAZU010000024.1"/>
</dbReference>
<evidence type="ECO:0000256" key="5">
    <source>
        <dbReference type="ARBA" id="ARBA00022519"/>
    </source>
</evidence>
<proteinExistence type="inferred from homology"/>
<evidence type="ECO:0000256" key="12">
    <source>
        <dbReference type="SAM" id="Phobius"/>
    </source>
</evidence>
<dbReference type="EMBL" id="BAAAZU010000024">
    <property type="protein sequence ID" value="GAA3928564.1"/>
    <property type="molecule type" value="Genomic_DNA"/>
</dbReference>
<dbReference type="InterPro" id="IPR045584">
    <property type="entry name" value="Pilin-like"/>
</dbReference>
<feature type="region of interest" description="Disordered" evidence="11">
    <location>
        <begin position="162"/>
        <end position="181"/>
    </location>
</feature>
<evidence type="ECO:0000256" key="9">
    <source>
        <dbReference type="ARBA" id="ARBA00025772"/>
    </source>
</evidence>
<dbReference type="NCBIfam" id="TIGR02532">
    <property type="entry name" value="IV_pilin_GFxxxE"/>
    <property type="match status" value="1"/>
</dbReference>
<dbReference type="InterPro" id="IPR022346">
    <property type="entry name" value="T2SS_GspH"/>
</dbReference>
<comment type="subcellular location">
    <subcellularLocation>
        <location evidence="1">Cell inner membrane</location>
        <topology evidence="1">Single-pass membrane protein</topology>
    </subcellularLocation>
</comment>
<evidence type="ECO:0000256" key="3">
    <source>
        <dbReference type="ARBA" id="ARBA00022475"/>
    </source>
</evidence>
<feature type="transmembrane region" description="Helical" evidence="12">
    <location>
        <begin position="6"/>
        <end position="28"/>
    </location>
</feature>
<keyword evidence="8 12" id="KW-0472">Membrane</keyword>
<keyword evidence="7 12" id="KW-1133">Transmembrane helix</keyword>
<keyword evidence="3" id="KW-1003">Cell membrane</keyword>
<dbReference type="SUPFAM" id="SSF54523">
    <property type="entry name" value="Pili subunits"/>
    <property type="match status" value="1"/>
</dbReference>
<protein>
    <recommendedName>
        <fullName evidence="2">Type II secretion system protein H</fullName>
    </recommendedName>
    <alternativeName>
        <fullName evidence="10">General secretion pathway protein H</fullName>
    </alternativeName>
</protein>
<gene>
    <name evidence="14" type="ORF">GCM10022229_22790</name>
</gene>
<evidence type="ECO:0000256" key="4">
    <source>
        <dbReference type="ARBA" id="ARBA00022481"/>
    </source>
</evidence>
<keyword evidence="5" id="KW-0997">Cell inner membrane</keyword>
<evidence type="ECO:0000313" key="14">
    <source>
        <dbReference type="EMBL" id="GAA3928564.1"/>
    </source>
</evidence>
<accession>A0ABP7MR40</accession>
<dbReference type="PROSITE" id="PS00409">
    <property type="entry name" value="PROKAR_NTER_METHYL"/>
    <property type="match status" value="1"/>
</dbReference>
<evidence type="ECO:0000256" key="7">
    <source>
        <dbReference type="ARBA" id="ARBA00022989"/>
    </source>
</evidence>
<reference evidence="15" key="1">
    <citation type="journal article" date="2019" name="Int. J. Syst. Evol. Microbiol.">
        <title>The Global Catalogue of Microorganisms (GCM) 10K type strain sequencing project: providing services to taxonomists for standard genome sequencing and annotation.</title>
        <authorList>
            <consortium name="The Broad Institute Genomics Platform"/>
            <consortium name="The Broad Institute Genome Sequencing Center for Infectious Disease"/>
            <person name="Wu L."/>
            <person name="Ma J."/>
        </authorList>
    </citation>
    <scope>NUCLEOTIDE SEQUENCE [LARGE SCALE GENOMIC DNA]</scope>
    <source>
        <strain evidence="15">JCM 16916</strain>
    </source>
</reference>
<evidence type="ECO:0000259" key="13">
    <source>
        <dbReference type="Pfam" id="PF12019"/>
    </source>
</evidence>